<dbReference type="AlphaFoldDB" id="A0A067LXC0"/>
<reference evidence="2" key="1">
    <citation type="journal article" date="2014" name="Proc. Natl. Acad. Sci. U.S.A.">
        <title>Extensive sampling of basidiomycete genomes demonstrates inadequacy of the white-rot/brown-rot paradigm for wood decay fungi.</title>
        <authorList>
            <person name="Riley R."/>
            <person name="Salamov A.A."/>
            <person name="Brown D.W."/>
            <person name="Nagy L.G."/>
            <person name="Floudas D."/>
            <person name="Held B.W."/>
            <person name="Levasseur A."/>
            <person name="Lombard V."/>
            <person name="Morin E."/>
            <person name="Otillar R."/>
            <person name="Lindquist E.A."/>
            <person name="Sun H."/>
            <person name="LaButti K.M."/>
            <person name="Schmutz J."/>
            <person name="Jabbour D."/>
            <person name="Luo H."/>
            <person name="Baker S.E."/>
            <person name="Pisabarro A.G."/>
            <person name="Walton J.D."/>
            <person name="Blanchette R.A."/>
            <person name="Henrissat B."/>
            <person name="Martin F."/>
            <person name="Cullen D."/>
            <person name="Hibbett D.S."/>
            <person name="Grigoriev I.V."/>
        </authorList>
    </citation>
    <scope>NUCLEOTIDE SEQUENCE [LARGE SCALE GENOMIC DNA]</scope>
    <source>
        <strain evidence="2">FD-172 SS1</strain>
    </source>
</reference>
<dbReference type="InParanoid" id="A0A067LXC0"/>
<name>A0A067LXC0_BOTB1</name>
<dbReference type="EMBL" id="KL198118">
    <property type="protein sequence ID" value="KDQ06985.1"/>
    <property type="molecule type" value="Genomic_DNA"/>
</dbReference>
<gene>
    <name evidence="1" type="ORF">BOTBODRAFT_49084</name>
</gene>
<evidence type="ECO:0000313" key="2">
    <source>
        <dbReference type="Proteomes" id="UP000027195"/>
    </source>
</evidence>
<protein>
    <submittedName>
        <fullName evidence="1">Uncharacterized protein</fullName>
    </submittedName>
</protein>
<accession>A0A067LXC0</accession>
<keyword evidence="2" id="KW-1185">Reference proteome</keyword>
<sequence length="153" mass="17258">MPGVNLLDASGDGHGFGDGEHHGLDLAGRVPQASYLGFRHDFPTFQTAAQLRRKWLCGSRLIMIHAHEAFRLTWDGYTVMSSEGWGFVAILNEGDGAQFEPRKKLITRVELCRWRGISFGGRGTYFDGKAFMLEHFEEEMIDAGSGYWYTYSD</sequence>
<evidence type="ECO:0000313" key="1">
    <source>
        <dbReference type="EMBL" id="KDQ06985.1"/>
    </source>
</evidence>
<proteinExistence type="predicted"/>
<dbReference type="HOGENOM" id="CLU_1712956_0_0_1"/>
<dbReference type="Proteomes" id="UP000027195">
    <property type="component" value="Unassembled WGS sequence"/>
</dbReference>
<organism evidence="1 2">
    <name type="scientific">Botryobasidium botryosum (strain FD-172 SS1)</name>
    <dbReference type="NCBI Taxonomy" id="930990"/>
    <lineage>
        <taxon>Eukaryota</taxon>
        <taxon>Fungi</taxon>
        <taxon>Dikarya</taxon>
        <taxon>Basidiomycota</taxon>
        <taxon>Agaricomycotina</taxon>
        <taxon>Agaricomycetes</taxon>
        <taxon>Cantharellales</taxon>
        <taxon>Botryobasidiaceae</taxon>
        <taxon>Botryobasidium</taxon>
    </lineage>
</organism>